<dbReference type="InterPro" id="IPR006108">
    <property type="entry name" value="3HC_DH_C"/>
</dbReference>
<evidence type="ECO:0000313" key="8">
    <source>
        <dbReference type="EMBL" id="KND25284.1"/>
    </source>
</evidence>
<dbReference type="PANTHER" id="PTHR48075">
    <property type="entry name" value="3-HYDROXYACYL-COA DEHYDROGENASE FAMILY PROTEIN"/>
    <property type="match status" value="1"/>
</dbReference>
<dbReference type="Proteomes" id="UP000037151">
    <property type="component" value="Unassembled WGS sequence"/>
</dbReference>
<feature type="site" description="Important for catalytic activity" evidence="4">
    <location>
        <position position="141"/>
    </location>
</feature>
<dbReference type="InterPro" id="IPR022694">
    <property type="entry name" value="3-OHacyl-CoA_DH"/>
</dbReference>
<gene>
    <name evidence="8" type="ORF">IQ63_40820</name>
</gene>
<dbReference type="GO" id="GO:0070403">
    <property type="term" value="F:NAD+ binding"/>
    <property type="evidence" value="ECO:0007669"/>
    <property type="project" value="InterPro"/>
</dbReference>
<keyword evidence="5" id="KW-0520">NAD</keyword>
<dbReference type="Pfam" id="PF02737">
    <property type="entry name" value="3HCDH_N"/>
    <property type="match status" value="1"/>
</dbReference>
<proteinExistence type="inferred from homology"/>
<dbReference type="GO" id="GO:0016616">
    <property type="term" value="F:oxidoreductase activity, acting on the CH-OH group of donors, NAD or NADP as acceptor"/>
    <property type="evidence" value="ECO:0007669"/>
    <property type="project" value="InterPro"/>
</dbReference>
<comment type="pathway">
    <text evidence="1">Lipid metabolism; butanoate metabolism.</text>
</comment>
<reference evidence="9" key="1">
    <citation type="submission" date="2014-07" db="EMBL/GenBank/DDBJ databases">
        <title>Genome sequencing of plant-pathogenic Streptomyces species.</title>
        <authorList>
            <person name="Harrison J."/>
            <person name="Sapp M."/>
            <person name="Thwaites R."/>
            <person name="Studholme D.J."/>
        </authorList>
    </citation>
    <scope>NUCLEOTIDE SEQUENCE [LARGE SCALE GENOMIC DNA]</scope>
    <source>
        <strain evidence="9">NCPPB 4445</strain>
    </source>
</reference>
<dbReference type="Gene3D" id="1.10.1040.10">
    <property type="entry name" value="N-(1-d-carboxylethyl)-l-norvaline Dehydrogenase, domain 2"/>
    <property type="match status" value="1"/>
</dbReference>
<dbReference type="PANTHER" id="PTHR48075:SF5">
    <property type="entry name" value="3-HYDROXYBUTYRYL-COA DEHYDROGENASE"/>
    <property type="match status" value="1"/>
</dbReference>
<protein>
    <submittedName>
        <fullName evidence="8">3-hydroxyacyl-CoA dehydrogenase</fullName>
    </submittedName>
</protein>
<feature type="binding site" evidence="5">
    <location>
        <position position="93"/>
    </location>
    <ligand>
        <name>NAD(+)</name>
        <dbReference type="ChEBI" id="CHEBI:57540"/>
    </ligand>
</feature>
<dbReference type="SUPFAM" id="SSF51735">
    <property type="entry name" value="NAD(P)-binding Rossmann-fold domains"/>
    <property type="match status" value="1"/>
</dbReference>
<dbReference type="PIRSF" id="PIRSF000105">
    <property type="entry name" value="HCDH"/>
    <property type="match status" value="1"/>
</dbReference>
<dbReference type="InterPro" id="IPR008927">
    <property type="entry name" value="6-PGluconate_DH-like_C_sf"/>
</dbReference>
<evidence type="ECO:0000259" key="7">
    <source>
        <dbReference type="Pfam" id="PF02737"/>
    </source>
</evidence>
<sequence>MGTESETYQLGVLGAGVMGSGIAALAVGHGVRVVLVDTDPGALARAEAAVAHQVRHAALVAALPAGLPRGELVLSTSAEDLAGVTAVVEAVTEDFAAKTKALATAAEAVAPGTPLLTNTSGIPVDELADGLPRPGDVIGTHFMNPPYLIKMVEVSRGPRTADATLATIERLLARLARQPVVVRDAPGFVTSRLLHPMINDAIRVVAEGTAPAETVDLLMQGCLGHPTGPLRTADLIGLDNLADALTALHLRTGDERAEPCALLLEKVRAGDLGRKTGRGFYDYGEGMK</sequence>
<dbReference type="InterPro" id="IPR036291">
    <property type="entry name" value="NAD(P)-bd_dom_sf"/>
</dbReference>
<name>A0A0L0JIJ8_9ACTN</name>
<feature type="binding site" evidence="5">
    <location>
        <position position="37"/>
    </location>
    <ligand>
        <name>NAD(+)</name>
        <dbReference type="ChEBI" id="CHEBI:57540"/>
    </ligand>
</feature>
<evidence type="ECO:0000256" key="1">
    <source>
        <dbReference type="ARBA" id="ARBA00005086"/>
    </source>
</evidence>
<dbReference type="RefSeq" id="WP_050375098.1">
    <property type="nucleotide sequence ID" value="NZ_KQ257834.1"/>
</dbReference>
<feature type="binding site" evidence="5">
    <location>
        <position position="98"/>
    </location>
    <ligand>
        <name>NAD(+)</name>
        <dbReference type="ChEBI" id="CHEBI:57540"/>
    </ligand>
</feature>
<dbReference type="AlphaFoldDB" id="A0A0L0JIJ8"/>
<dbReference type="EMBL" id="JPPY01000228">
    <property type="protein sequence ID" value="KND25284.1"/>
    <property type="molecule type" value="Genomic_DNA"/>
</dbReference>
<evidence type="ECO:0000256" key="2">
    <source>
        <dbReference type="ARBA" id="ARBA00009463"/>
    </source>
</evidence>
<evidence type="ECO:0000313" key="9">
    <source>
        <dbReference type="Proteomes" id="UP000037151"/>
    </source>
</evidence>
<dbReference type="InterPro" id="IPR013328">
    <property type="entry name" value="6PGD_dom2"/>
</dbReference>
<keyword evidence="3" id="KW-0560">Oxidoreductase</keyword>
<feature type="domain" description="3-hydroxyacyl-CoA dehydrogenase NAD binding" evidence="7">
    <location>
        <begin position="10"/>
        <end position="184"/>
    </location>
</feature>
<evidence type="ECO:0000256" key="5">
    <source>
        <dbReference type="PIRSR" id="PIRSR000105-2"/>
    </source>
</evidence>
<feature type="binding site" evidence="5">
    <location>
        <position position="120"/>
    </location>
    <ligand>
        <name>NAD(+)</name>
        <dbReference type="ChEBI" id="CHEBI:57540"/>
    </ligand>
</feature>
<feature type="binding site" evidence="5">
    <location>
        <position position="144"/>
    </location>
    <ligand>
        <name>NAD(+)</name>
        <dbReference type="ChEBI" id="CHEBI:57540"/>
    </ligand>
</feature>
<evidence type="ECO:0000256" key="3">
    <source>
        <dbReference type="ARBA" id="ARBA00023002"/>
    </source>
</evidence>
<feature type="binding site" evidence="5">
    <location>
        <begin position="14"/>
        <end position="19"/>
    </location>
    <ligand>
        <name>NAD(+)</name>
        <dbReference type="ChEBI" id="CHEBI:57540"/>
    </ligand>
</feature>
<comment type="caution">
    <text evidence="8">The sequence shown here is derived from an EMBL/GenBank/DDBJ whole genome shotgun (WGS) entry which is preliminary data.</text>
</comment>
<feature type="binding site" evidence="5">
    <location>
        <position position="275"/>
    </location>
    <ligand>
        <name>NAD(+)</name>
        <dbReference type="ChEBI" id="CHEBI:57540"/>
    </ligand>
</feature>
<evidence type="ECO:0000256" key="4">
    <source>
        <dbReference type="PIRSR" id="PIRSR000105-1"/>
    </source>
</evidence>
<dbReference type="Pfam" id="PF00725">
    <property type="entry name" value="3HCDH"/>
    <property type="match status" value="1"/>
</dbReference>
<accession>A0A0L0JIJ8</accession>
<feature type="domain" description="3-hydroxyacyl-CoA dehydrogenase C-terminal" evidence="6">
    <location>
        <begin position="187"/>
        <end position="283"/>
    </location>
</feature>
<dbReference type="Gene3D" id="3.40.50.720">
    <property type="entry name" value="NAD(P)-binding Rossmann-like Domain"/>
    <property type="match status" value="1"/>
</dbReference>
<dbReference type="PATRIC" id="fig|42234.21.peg.8391"/>
<dbReference type="InterPro" id="IPR006176">
    <property type="entry name" value="3-OHacyl-CoA_DH_NAD-bd"/>
</dbReference>
<dbReference type="GO" id="GO:0006631">
    <property type="term" value="P:fatty acid metabolic process"/>
    <property type="evidence" value="ECO:0007669"/>
    <property type="project" value="InterPro"/>
</dbReference>
<evidence type="ECO:0000259" key="6">
    <source>
        <dbReference type="Pfam" id="PF00725"/>
    </source>
</evidence>
<comment type="similarity">
    <text evidence="2">Belongs to the 3-hydroxyacyl-CoA dehydrogenase family.</text>
</comment>
<organism evidence="8 9">
    <name type="scientific">Streptomyces acidiscabies</name>
    <dbReference type="NCBI Taxonomy" id="42234"/>
    <lineage>
        <taxon>Bacteria</taxon>
        <taxon>Bacillati</taxon>
        <taxon>Actinomycetota</taxon>
        <taxon>Actinomycetes</taxon>
        <taxon>Kitasatosporales</taxon>
        <taxon>Streptomycetaceae</taxon>
        <taxon>Streptomyces</taxon>
    </lineage>
</organism>
<dbReference type="SUPFAM" id="SSF48179">
    <property type="entry name" value="6-phosphogluconate dehydrogenase C-terminal domain-like"/>
    <property type="match status" value="1"/>
</dbReference>
<dbReference type="OrthoDB" id="3229174at2"/>